<sequence>MKLVVFAVVLILPAVLSAESGTQHISTCEGYLIQGGDAECGLLGTSYSTYDPKDCTVVCEDGQRPKLPKGVCLNGEVTCTPDVEQRLEGWNLQNQEDYITSH</sequence>
<name>A0A0K8RDN0_IXORI</name>
<organism evidence="2">
    <name type="scientific">Ixodes ricinus</name>
    <name type="common">Common tick</name>
    <name type="synonym">Acarus ricinus</name>
    <dbReference type="NCBI Taxonomy" id="34613"/>
    <lineage>
        <taxon>Eukaryota</taxon>
        <taxon>Metazoa</taxon>
        <taxon>Ecdysozoa</taxon>
        <taxon>Arthropoda</taxon>
        <taxon>Chelicerata</taxon>
        <taxon>Arachnida</taxon>
        <taxon>Acari</taxon>
        <taxon>Parasitiformes</taxon>
        <taxon>Ixodida</taxon>
        <taxon>Ixodoidea</taxon>
        <taxon>Ixodidae</taxon>
        <taxon>Ixodinae</taxon>
        <taxon>Ixodes</taxon>
    </lineage>
</organism>
<accession>A0A0K8RDN0</accession>
<dbReference type="EMBL" id="GADI01004835">
    <property type="protein sequence ID" value="JAA68973.1"/>
    <property type="molecule type" value="mRNA"/>
</dbReference>
<feature type="signal peptide" evidence="1">
    <location>
        <begin position="1"/>
        <end position="18"/>
    </location>
</feature>
<reference evidence="2" key="1">
    <citation type="submission" date="2012-12" db="EMBL/GenBank/DDBJ databases">
        <title>Identification and characterization of a phenylalanine ammonia-lyase gene family in Isatis indigotica Fort.</title>
        <authorList>
            <person name="Liu Q."/>
            <person name="Chen J."/>
            <person name="Zhou X."/>
            <person name="Di P."/>
            <person name="Xiao Y."/>
            <person name="Xuan H."/>
            <person name="Zhang L."/>
            <person name="Chen W."/>
        </authorList>
    </citation>
    <scope>NUCLEOTIDE SEQUENCE</scope>
    <source>
        <tissue evidence="2">Salivary gland</tissue>
    </source>
</reference>
<evidence type="ECO:0000313" key="2">
    <source>
        <dbReference type="EMBL" id="JAA68973.1"/>
    </source>
</evidence>
<keyword evidence="1" id="KW-0732">Signal</keyword>
<protein>
    <submittedName>
        <fullName evidence="2">Putative ixodes 10 kDa peptide protein</fullName>
    </submittedName>
</protein>
<evidence type="ECO:0000256" key="1">
    <source>
        <dbReference type="SAM" id="SignalP"/>
    </source>
</evidence>
<proteinExistence type="evidence at transcript level"/>
<dbReference type="AlphaFoldDB" id="A0A0K8RDN0"/>
<feature type="chain" id="PRO_5005517347" evidence="1">
    <location>
        <begin position="19"/>
        <end position="102"/>
    </location>
</feature>